<protein>
    <submittedName>
        <fullName evidence="2">Uncharacterized protein</fullName>
    </submittedName>
</protein>
<evidence type="ECO:0000256" key="1">
    <source>
        <dbReference type="SAM" id="Phobius"/>
    </source>
</evidence>
<keyword evidence="1" id="KW-1133">Transmembrane helix</keyword>
<dbReference type="AlphaFoldDB" id="A0A4P6EAP2"/>
<name>A0A4P6EAP2_9MICO</name>
<dbReference type="Proteomes" id="UP000293995">
    <property type="component" value="Chromosome"/>
</dbReference>
<proteinExistence type="predicted"/>
<keyword evidence="1" id="KW-0472">Membrane</keyword>
<gene>
    <name evidence="2" type="ORF">ET475_00075</name>
</gene>
<sequence length="177" mass="18355">MATREQKNRRNKALRIGAGALAILGIGAAITTAAWTDQVWFAAEADTGIALQGSLTNDPAVWENAPTKDGALKIELPTLSGISGTDDPIEVDVFVKNASRTDVTLADPTLTFDGELFTDDGANNAWVAEGVTATIVERELAKDAIATVTVTLDPAAIPAELAGTSGTYWLQVSGAAS</sequence>
<keyword evidence="3" id="KW-1185">Reference proteome</keyword>
<organism evidence="2 3">
    <name type="scientific">Microbacterium protaetiae</name>
    <dbReference type="NCBI Taxonomy" id="2509458"/>
    <lineage>
        <taxon>Bacteria</taxon>
        <taxon>Bacillati</taxon>
        <taxon>Actinomycetota</taxon>
        <taxon>Actinomycetes</taxon>
        <taxon>Micrococcales</taxon>
        <taxon>Microbacteriaceae</taxon>
        <taxon>Microbacterium</taxon>
    </lineage>
</organism>
<feature type="transmembrane region" description="Helical" evidence="1">
    <location>
        <begin position="12"/>
        <end position="35"/>
    </location>
</feature>
<dbReference type="EMBL" id="CP035494">
    <property type="protein sequence ID" value="QAY58556.1"/>
    <property type="molecule type" value="Genomic_DNA"/>
</dbReference>
<dbReference type="KEGG" id="mprt:ET475_00075"/>
<keyword evidence="1" id="KW-0812">Transmembrane</keyword>
<evidence type="ECO:0000313" key="3">
    <source>
        <dbReference type="Proteomes" id="UP000293995"/>
    </source>
</evidence>
<evidence type="ECO:0000313" key="2">
    <source>
        <dbReference type="EMBL" id="QAY58556.1"/>
    </source>
</evidence>
<dbReference type="RefSeq" id="WP_129384862.1">
    <property type="nucleotide sequence ID" value="NZ_CP035494.1"/>
</dbReference>
<reference evidence="2 3" key="1">
    <citation type="submission" date="2019-01" db="EMBL/GenBank/DDBJ databases">
        <title>Genome sequencing of strain DFW100M-13.</title>
        <authorList>
            <person name="Heo J."/>
            <person name="Kim S.-J."/>
            <person name="Kim J.-S."/>
            <person name="Hong S.-B."/>
            <person name="Kwon S.-W."/>
        </authorList>
    </citation>
    <scope>NUCLEOTIDE SEQUENCE [LARGE SCALE GENOMIC DNA]</scope>
    <source>
        <strain evidence="2 3">DFW100M-13</strain>
    </source>
</reference>
<accession>A0A4P6EAP2</accession>
<dbReference type="OrthoDB" id="5004910at2"/>